<protein>
    <submittedName>
        <fullName evidence="3">Site-specific integrase</fullName>
    </submittedName>
</protein>
<name>A0A3B0BKD2_9ACTN</name>
<dbReference type="AlphaFoldDB" id="A0A3B0BKD2"/>
<comment type="caution">
    <text evidence="3">The sequence shown here is derived from an EMBL/GenBank/DDBJ whole genome shotgun (WGS) entry which is preliminary data.</text>
</comment>
<gene>
    <name evidence="3" type="ORF">D7231_14830</name>
</gene>
<dbReference type="OrthoDB" id="4020134at2"/>
<dbReference type="Gene3D" id="1.10.443.10">
    <property type="entry name" value="Intergrase catalytic core"/>
    <property type="match status" value="1"/>
</dbReference>
<evidence type="ECO:0000256" key="1">
    <source>
        <dbReference type="ARBA" id="ARBA00023125"/>
    </source>
</evidence>
<accession>A0A3B0BKD2</accession>
<evidence type="ECO:0000313" key="4">
    <source>
        <dbReference type="Proteomes" id="UP000270343"/>
    </source>
</evidence>
<dbReference type="EMBL" id="RBAM01000005">
    <property type="protein sequence ID" value="RKN72739.1"/>
    <property type="molecule type" value="Genomic_DNA"/>
</dbReference>
<proteinExistence type="predicted"/>
<dbReference type="InterPro" id="IPR010998">
    <property type="entry name" value="Integrase_recombinase_N"/>
</dbReference>
<dbReference type="InterPro" id="IPR011010">
    <property type="entry name" value="DNA_brk_join_enz"/>
</dbReference>
<dbReference type="Gene3D" id="1.10.150.130">
    <property type="match status" value="1"/>
</dbReference>
<organism evidence="3 4">
    <name type="scientific">Streptomyces klenkii</name>
    <dbReference type="NCBI Taxonomy" id="1420899"/>
    <lineage>
        <taxon>Bacteria</taxon>
        <taxon>Bacillati</taxon>
        <taxon>Actinomycetota</taxon>
        <taxon>Actinomycetes</taxon>
        <taxon>Kitasatosporales</taxon>
        <taxon>Streptomycetaceae</taxon>
        <taxon>Streptomyces</taxon>
    </lineage>
</organism>
<evidence type="ECO:0000313" key="3">
    <source>
        <dbReference type="EMBL" id="RKN72739.1"/>
    </source>
</evidence>
<evidence type="ECO:0000256" key="2">
    <source>
        <dbReference type="ARBA" id="ARBA00023172"/>
    </source>
</evidence>
<keyword evidence="2" id="KW-0233">DNA recombination</keyword>
<reference evidence="3 4" key="1">
    <citation type="journal article" date="2015" name="Antonie Van Leeuwenhoek">
        <title>Streptomyces klenkii sp. nov., isolated from deep marine sediment.</title>
        <authorList>
            <person name="Veyisoglu A."/>
            <person name="Sahin N."/>
        </authorList>
    </citation>
    <scope>NUCLEOTIDE SEQUENCE [LARGE SCALE GENOMIC DNA]</scope>
    <source>
        <strain evidence="3 4">KCTC 29202</strain>
    </source>
</reference>
<dbReference type="SUPFAM" id="SSF56349">
    <property type="entry name" value="DNA breaking-rejoining enzymes"/>
    <property type="match status" value="1"/>
</dbReference>
<dbReference type="InterPro" id="IPR013762">
    <property type="entry name" value="Integrase-like_cat_sf"/>
</dbReference>
<keyword evidence="1" id="KW-0238">DNA-binding</keyword>
<keyword evidence="4" id="KW-1185">Reference proteome</keyword>
<dbReference type="GO" id="GO:0003677">
    <property type="term" value="F:DNA binding"/>
    <property type="evidence" value="ECO:0007669"/>
    <property type="project" value="UniProtKB-KW"/>
</dbReference>
<dbReference type="Proteomes" id="UP000270343">
    <property type="component" value="Unassembled WGS sequence"/>
</dbReference>
<dbReference type="GO" id="GO:0006310">
    <property type="term" value="P:DNA recombination"/>
    <property type="evidence" value="ECO:0007669"/>
    <property type="project" value="UniProtKB-KW"/>
</dbReference>
<dbReference type="GO" id="GO:0015074">
    <property type="term" value="P:DNA integration"/>
    <property type="evidence" value="ECO:0007669"/>
    <property type="project" value="InterPro"/>
</dbReference>
<sequence length="486" mass="55040">MQVFMTYFSPTGWETWGLSSQPVIPERMPVLIDKDLRFEDAAGPRTTTVLNRWLQELPVLGCPAPDSWETYARVARDWTVFLTERGIRLFDSRAELKRGLSAYAVHRAIGPVEARFAASTWNQHMSILSGLYGWAVDEQYASAVPFTYKQAVTVYGDQVRMRPVNLAKRRMPKPHVTIKYFEEDFEGLFLKGLAGLCPDGSEDPCYRGRTTARNAAVGGFALSNGMRRQEFTYLLSCEVPALPRRRSPLPIRVPVPAGITKGRKFRTTWTTYDALARLHQYLRMQRVLAATGSSWRPPSRWGDPLVVTEADEVGGRVNGERVAWAELTPRERRLLVAPDGGSMLLALQADGSPFLDWGTVFKRTSQRIRERFEPRFPHTAPHRCRHTFAIRTLERLVGGYYAQAAKLVKDTDADAALALYLSKTDPVMVLRDLLGHSSVLTTEVYLRRLDTTRIYRDAYERAGHDHALLAEAGREADDEFDEDDDI</sequence>